<evidence type="ECO:0000313" key="1">
    <source>
        <dbReference type="EMBL" id="VDM75608.1"/>
    </source>
</evidence>
<organism evidence="1 2">
    <name type="scientific">Strongylus vulgaris</name>
    <name type="common">Blood worm</name>
    <dbReference type="NCBI Taxonomy" id="40348"/>
    <lineage>
        <taxon>Eukaryota</taxon>
        <taxon>Metazoa</taxon>
        <taxon>Ecdysozoa</taxon>
        <taxon>Nematoda</taxon>
        <taxon>Chromadorea</taxon>
        <taxon>Rhabditida</taxon>
        <taxon>Rhabditina</taxon>
        <taxon>Rhabditomorpha</taxon>
        <taxon>Strongyloidea</taxon>
        <taxon>Strongylidae</taxon>
        <taxon>Strongylus</taxon>
    </lineage>
</organism>
<proteinExistence type="predicted"/>
<dbReference type="Proteomes" id="UP000270094">
    <property type="component" value="Unassembled WGS sequence"/>
</dbReference>
<reference evidence="1 2" key="1">
    <citation type="submission" date="2018-11" db="EMBL/GenBank/DDBJ databases">
        <authorList>
            <consortium name="Pathogen Informatics"/>
        </authorList>
    </citation>
    <scope>NUCLEOTIDE SEQUENCE [LARGE SCALE GENOMIC DNA]</scope>
</reference>
<accession>A0A3P7L8T1</accession>
<gene>
    <name evidence="1" type="ORF">SVUK_LOCUS10606</name>
</gene>
<sequence>MFTAWKNGTYVVQASCSFFIGLLPESSALERSNTTALKSEFKKRVPSDPNFVNKARVGVKCETWFLYKDQIEGFLLHVDSPAWKQCYLSISQVGELNEAWALFYFKNKSLELLAIQKLQYLLRDEP</sequence>
<keyword evidence="2" id="KW-1185">Reference proteome</keyword>
<evidence type="ECO:0000313" key="2">
    <source>
        <dbReference type="Proteomes" id="UP000270094"/>
    </source>
</evidence>
<dbReference type="AlphaFoldDB" id="A0A3P7L8T1"/>
<dbReference type="EMBL" id="UYYB01095571">
    <property type="protein sequence ID" value="VDM75608.1"/>
    <property type="molecule type" value="Genomic_DNA"/>
</dbReference>
<name>A0A3P7L8T1_STRVU</name>
<protein>
    <submittedName>
        <fullName evidence="1">Uncharacterized protein</fullName>
    </submittedName>
</protein>